<keyword evidence="6" id="KW-0997">Cell inner membrane</keyword>
<protein>
    <recommendedName>
        <fullName evidence="6">Copper resistance protein D</fullName>
    </recommendedName>
</protein>
<reference evidence="8 9" key="1">
    <citation type="submission" date="2024-02" db="EMBL/GenBank/DDBJ databases">
        <title>New especies of Spiribacter isolated from saline water.</title>
        <authorList>
            <person name="Leon M.J."/>
            <person name="De La Haba R."/>
            <person name="Sanchez-Porro C."/>
            <person name="Ventosa A."/>
        </authorList>
    </citation>
    <scope>NUCLEOTIDE SEQUENCE [LARGE SCALE GENOMIC DNA]</scope>
    <source>
        <strain evidence="9">ag22IC6-390</strain>
    </source>
</reference>
<comment type="subcellular location">
    <subcellularLocation>
        <location evidence="6">Cell inner membrane</location>
        <topology evidence="6">Multi-pass membrane protein</topology>
    </subcellularLocation>
    <subcellularLocation>
        <location evidence="1">Cell membrane</location>
        <topology evidence="1">Multi-pass membrane protein</topology>
    </subcellularLocation>
</comment>
<keyword evidence="6" id="KW-0186">Copper</keyword>
<feature type="domain" description="Copper resistance protein D" evidence="7">
    <location>
        <begin position="181"/>
        <end position="277"/>
    </location>
</feature>
<feature type="transmembrane region" description="Helical" evidence="6">
    <location>
        <begin position="13"/>
        <end position="32"/>
    </location>
</feature>
<evidence type="ECO:0000256" key="1">
    <source>
        <dbReference type="ARBA" id="ARBA00004651"/>
    </source>
</evidence>
<feature type="transmembrane region" description="Helical" evidence="6">
    <location>
        <begin position="261"/>
        <end position="281"/>
    </location>
</feature>
<evidence type="ECO:0000256" key="5">
    <source>
        <dbReference type="ARBA" id="ARBA00023136"/>
    </source>
</evidence>
<feature type="transmembrane region" description="Helical" evidence="6">
    <location>
        <begin position="92"/>
        <end position="110"/>
    </location>
</feature>
<dbReference type="InterPro" id="IPR008457">
    <property type="entry name" value="Cu-R_CopD_dom"/>
</dbReference>
<name>A0ABV3T9A8_9GAMM</name>
<dbReference type="Pfam" id="PF05425">
    <property type="entry name" value="CopD"/>
    <property type="match status" value="1"/>
</dbReference>
<dbReference type="PANTHER" id="PTHR34820:SF4">
    <property type="entry name" value="INNER MEMBRANE PROTEIN YEBZ"/>
    <property type="match status" value="1"/>
</dbReference>
<gene>
    <name evidence="8" type="ORF">V6X73_00440</name>
</gene>
<comment type="function">
    <text evidence="6">Involved in copper resistance.</text>
</comment>
<dbReference type="EMBL" id="JBAKFM010000001">
    <property type="protein sequence ID" value="MEX0468207.1"/>
    <property type="molecule type" value="Genomic_DNA"/>
</dbReference>
<evidence type="ECO:0000313" key="9">
    <source>
        <dbReference type="Proteomes" id="UP001556709"/>
    </source>
</evidence>
<sequence>MTLIEASIVAVKALAYASGIVAAGQLFCLWLIHEIPADEELVMRSRGAGIALLALVLAWALIGLEAVFLAGGQWQAFFDPALWGFVLDGPNGLAMAGKSAGLMLVMIAGLPGRTAAVAGLAGAVLFCAAFTMTGHVAALSNDWFQVLLLTHLLCLGFWLGVFPPLYRLSGTQPQVAGAIGEVFGRRAMVAVGLLVITGAATLTRILGNPLAATTTPYEQLFALKLGIFVLVMAAAAVNKRRLTPALQRGESKAGRRMQRSLLIEGALIGAVLVVTSAFTTLTGPA</sequence>
<evidence type="ECO:0000256" key="2">
    <source>
        <dbReference type="ARBA" id="ARBA00022475"/>
    </source>
</evidence>
<evidence type="ECO:0000256" key="4">
    <source>
        <dbReference type="ARBA" id="ARBA00022989"/>
    </source>
</evidence>
<evidence type="ECO:0000313" key="8">
    <source>
        <dbReference type="EMBL" id="MEX0468207.1"/>
    </source>
</evidence>
<evidence type="ECO:0000256" key="6">
    <source>
        <dbReference type="RuleBase" id="RU369037"/>
    </source>
</evidence>
<dbReference type="RefSeq" id="WP_367958291.1">
    <property type="nucleotide sequence ID" value="NZ_JBAKFK010000001.1"/>
</dbReference>
<feature type="transmembrane region" description="Helical" evidence="6">
    <location>
        <begin position="143"/>
        <end position="166"/>
    </location>
</feature>
<feature type="transmembrane region" description="Helical" evidence="6">
    <location>
        <begin position="187"/>
        <end position="207"/>
    </location>
</feature>
<proteinExistence type="inferred from homology"/>
<keyword evidence="4 6" id="KW-1133">Transmembrane helix</keyword>
<keyword evidence="2 6" id="KW-1003">Cell membrane</keyword>
<accession>A0ABV3T9A8</accession>
<keyword evidence="3 6" id="KW-0812">Transmembrane</keyword>
<feature type="transmembrane region" description="Helical" evidence="6">
    <location>
        <begin position="117"/>
        <end position="137"/>
    </location>
</feature>
<comment type="similarity">
    <text evidence="6">Belongs to the CopD family.</text>
</comment>
<dbReference type="Proteomes" id="UP001556709">
    <property type="component" value="Unassembled WGS sequence"/>
</dbReference>
<evidence type="ECO:0000259" key="7">
    <source>
        <dbReference type="Pfam" id="PF05425"/>
    </source>
</evidence>
<organism evidence="8 9">
    <name type="scientific">Spiribacter pallidus</name>
    <dbReference type="NCBI Taxonomy" id="1987936"/>
    <lineage>
        <taxon>Bacteria</taxon>
        <taxon>Pseudomonadati</taxon>
        <taxon>Pseudomonadota</taxon>
        <taxon>Gammaproteobacteria</taxon>
        <taxon>Chromatiales</taxon>
        <taxon>Ectothiorhodospiraceae</taxon>
        <taxon>Spiribacter</taxon>
    </lineage>
</organism>
<comment type="caution">
    <text evidence="8">The sequence shown here is derived from an EMBL/GenBank/DDBJ whole genome shotgun (WGS) entry which is preliminary data.</text>
</comment>
<dbReference type="InterPro" id="IPR032694">
    <property type="entry name" value="CopC/D"/>
</dbReference>
<feature type="transmembrane region" description="Helical" evidence="6">
    <location>
        <begin position="52"/>
        <end position="72"/>
    </location>
</feature>
<feature type="transmembrane region" description="Helical" evidence="6">
    <location>
        <begin position="219"/>
        <end position="238"/>
    </location>
</feature>
<evidence type="ECO:0000256" key="3">
    <source>
        <dbReference type="ARBA" id="ARBA00022692"/>
    </source>
</evidence>
<keyword evidence="5 6" id="KW-0472">Membrane</keyword>
<keyword evidence="9" id="KW-1185">Reference proteome</keyword>
<dbReference type="PANTHER" id="PTHR34820">
    <property type="entry name" value="INNER MEMBRANE PROTEIN YEBZ"/>
    <property type="match status" value="1"/>
</dbReference>